<dbReference type="Proteomes" id="UP000324536">
    <property type="component" value="Chromosome"/>
</dbReference>
<feature type="transmembrane region" description="Helical" evidence="1">
    <location>
        <begin position="12"/>
        <end position="29"/>
    </location>
</feature>
<feature type="transmembrane region" description="Helical" evidence="1">
    <location>
        <begin position="149"/>
        <end position="170"/>
    </location>
</feature>
<reference evidence="3 4" key="1">
    <citation type="submission" date="2019-09" db="EMBL/GenBank/DDBJ databases">
        <title>Genome sequencing of strain KACC 21233.</title>
        <authorList>
            <person name="Heo J."/>
            <person name="Kim S.-J."/>
            <person name="Kim J.-S."/>
            <person name="Hong S.-B."/>
            <person name="Kwon S.-W."/>
        </authorList>
    </citation>
    <scope>NUCLEOTIDE SEQUENCE [LARGE SCALE GENOMIC DNA]</scope>
    <source>
        <strain evidence="3 4">KACC 21233</strain>
    </source>
</reference>
<feature type="transmembrane region" description="Helical" evidence="1">
    <location>
        <begin position="125"/>
        <end position="143"/>
    </location>
</feature>
<dbReference type="SUPFAM" id="SSF48317">
    <property type="entry name" value="Acid phosphatase/Vanadium-dependent haloperoxidase"/>
    <property type="match status" value="1"/>
</dbReference>
<dbReference type="InterPro" id="IPR036938">
    <property type="entry name" value="PAP2/HPO_sf"/>
</dbReference>
<dbReference type="EMBL" id="CP043506">
    <property type="protein sequence ID" value="QEO16379.1"/>
    <property type="molecule type" value="Genomic_DNA"/>
</dbReference>
<dbReference type="Gene3D" id="1.20.144.10">
    <property type="entry name" value="Phosphatidic acid phosphatase type 2/haloperoxidase"/>
    <property type="match status" value="1"/>
</dbReference>
<evidence type="ECO:0000313" key="4">
    <source>
        <dbReference type="Proteomes" id="UP000324536"/>
    </source>
</evidence>
<feature type="transmembrane region" description="Helical" evidence="1">
    <location>
        <begin position="95"/>
        <end position="113"/>
    </location>
</feature>
<name>A0A5C1YMD3_9PROT</name>
<keyword evidence="1" id="KW-0472">Membrane</keyword>
<gene>
    <name evidence="3" type="ORF">FLP30_00280</name>
</gene>
<organism evidence="3 4">
    <name type="scientific">Acetobacter vaccinii</name>
    <dbReference type="NCBI Taxonomy" id="2592655"/>
    <lineage>
        <taxon>Bacteria</taxon>
        <taxon>Pseudomonadati</taxon>
        <taxon>Pseudomonadota</taxon>
        <taxon>Alphaproteobacteria</taxon>
        <taxon>Acetobacterales</taxon>
        <taxon>Acetobacteraceae</taxon>
        <taxon>Acetobacter</taxon>
    </lineage>
</organism>
<feature type="transmembrane region" description="Helical" evidence="1">
    <location>
        <begin position="35"/>
        <end position="58"/>
    </location>
</feature>
<dbReference type="KEGG" id="acek:FLP30_00280"/>
<evidence type="ECO:0000313" key="3">
    <source>
        <dbReference type="EMBL" id="QEO16379.1"/>
    </source>
</evidence>
<keyword evidence="1" id="KW-0812">Transmembrane</keyword>
<dbReference type="OrthoDB" id="7283157at2"/>
<dbReference type="Pfam" id="PF01569">
    <property type="entry name" value="PAP2"/>
    <property type="match status" value="1"/>
</dbReference>
<evidence type="ECO:0000259" key="2">
    <source>
        <dbReference type="Pfam" id="PF01569"/>
    </source>
</evidence>
<keyword evidence="4" id="KW-1185">Reference proteome</keyword>
<dbReference type="InterPro" id="IPR000326">
    <property type="entry name" value="PAP2/HPO"/>
</dbReference>
<feature type="transmembrane region" description="Helical" evidence="1">
    <location>
        <begin position="70"/>
        <end position="89"/>
    </location>
</feature>
<keyword evidence="1" id="KW-1133">Transmembrane helix</keyword>
<accession>A0A5C1YMD3</accession>
<dbReference type="RefSeq" id="WP_149277826.1">
    <property type="nucleotide sequence ID" value="NZ_CP043506.1"/>
</dbReference>
<proteinExistence type="predicted"/>
<sequence length="193" mass="21036">MKFLTDFGDEAVILPLFVVAVIMFVVTGWRRGAIVWGFGVGLCLACLVLLKFAGLFWAQQFGVEGRAFSVSGHVAASTVVYGSLANMLLQPRKRSWFLALLPPLLIACVIGYTRLVLHAHTPEEVVSGAVLGILGASVINASLPEVPVYLVRFCVPVLLPIVLLFHGSVLEAEPFLQKMFRISYFSADQSLGW</sequence>
<dbReference type="AlphaFoldDB" id="A0A5C1YMD3"/>
<feature type="domain" description="Phosphatidic acid phosphatase type 2/haloperoxidase" evidence="2">
    <location>
        <begin position="64"/>
        <end position="140"/>
    </location>
</feature>
<evidence type="ECO:0000256" key="1">
    <source>
        <dbReference type="SAM" id="Phobius"/>
    </source>
</evidence>
<protein>
    <submittedName>
        <fullName evidence="3">Phosphatase PAP2 family protein</fullName>
    </submittedName>
</protein>